<dbReference type="Proteomes" id="UP001177769">
    <property type="component" value="Chromosome"/>
</dbReference>
<gene>
    <name evidence="6" type="ORF">PFX98_05210</name>
</gene>
<comment type="cofactor">
    <cofactor evidence="1">
        <name>Zn(2+)</name>
        <dbReference type="ChEBI" id="CHEBI:29105"/>
    </cofactor>
</comment>
<dbReference type="InterPro" id="IPR053138">
    <property type="entry name" value="N-alpha-Ac-DABA_deacetylase"/>
</dbReference>
<dbReference type="KEGG" id="pais:PFX98_05210"/>
<sequence>MSEAPIELLPPDISPYRHSASGVDYVHVLDSGRPGPTVMVQALTHGNELCGALALDWLFQQGMGRSLQPLQGRLILSFANVAAFERFDPADPNASRCVDEDLNRVWADAVLFGPRDSLELRRARQLQPFVDAADYLFDIHSMQDACRPLMVCGLLDKGADFACRLGMPGDLLIDTGHPSGLRMRDRGGFGDPASARNALLIECGQHWERSAVEVAIDGLLRFLRLTGMVDAAWAEARLRLPLPALQHRIRVNQAVTALSSDFHFLFPVRGLDVIARAGTPYAQDGETIFSTEFDNTVLVMPSMKHGLPGNTMVRLGRFES</sequence>
<organism evidence="6 7">
    <name type="scientific">Paucibacter sediminis</name>
    <dbReference type="NCBI Taxonomy" id="3019553"/>
    <lineage>
        <taxon>Bacteria</taxon>
        <taxon>Pseudomonadati</taxon>
        <taxon>Pseudomonadota</taxon>
        <taxon>Betaproteobacteria</taxon>
        <taxon>Burkholderiales</taxon>
        <taxon>Sphaerotilaceae</taxon>
        <taxon>Roseateles</taxon>
    </lineage>
</organism>
<evidence type="ECO:0000313" key="6">
    <source>
        <dbReference type="EMBL" id="WIT13008.1"/>
    </source>
</evidence>
<evidence type="ECO:0000256" key="3">
    <source>
        <dbReference type="ARBA" id="ARBA00022801"/>
    </source>
</evidence>
<proteinExistence type="predicted"/>
<keyword evidence="2" id="KW-0479">Metal-binding</keyword>
<dbReference type="GO" id="GO:0016788">
    <property type="term" value="F:hydrolase activity, acting on ester bonds"/>
    <property type="evidence" value="ECO:0007669"/>
    <property type="project" value="InterPro"/>
</dbReference>
<evidence type="ECO:0000313" key="7">
    <source>
        <dbReference type="Proteomes" id="UP001177769"/>
    </source>
</evidence>
<accession>A0AA95NIE4</accession>
<dbReference type="PANTHER" id="PTHR37326:SF1">
    <property type="entry name" value="BLL3975 PROTEIN"/>
    <property type="match status" value="1"/>
</dbReference>
<keyword evidence="3" id="KW-0378">Hydrolase</keyword>
<dbReference type="Pfam" id="PF24827">
    <property type="entry name" value="AstE_AspA_cat"/>
    <property type="match status" value="1"/>
</dbReference>
<evidence type="ECO:0000256" key="1">
    <source>
        <dbReference type="ARBA" id="ARBA00001947"/>
    </source>
</evidence>
<dbReference type="GO" id="GO:0046872">
    <property type="term" value="F:metal ion binding"/>
    <property type="evidence" value="ECO:0007669"/>
    <property type="project" value="UniProtKB-KW"/>
</dbReference>
<keyword evidence="4" id="KW-0862">Zinc</keyword>
<evidence type="ECO:0000256" key="2">
    <source>
        <dbReference type="ARBA" id="ARBA00022723"/>
    </source>
</evidence>
<keyword evidence="7" id="KW-1185">Reference proteome</keyword>
<dbReference type="EMBL" id="CP116346">
    <property type="protein sequence ID" value="WIT13008.1"/>
    <property type="molecule type" value="Genomic_DNA"/>
</dbReference>
<dbReference type="AlphaFoldDB" id="A0AA95NIE4"/>
<dbReference type="Gene3D" id="3.40.630.10">
    <property type="entry name" value="Zn peptidases"/>
    <property type="match status" value="1"/>
</dbReference>
<dbReference type="RefSeq" id="WP_285234111.1">
    <property type="nucleotide sequence ID" value="NZ_CP116346.1"/>
</dbReference>
<dbReference type="InterPro" id="IPR055438">
    <property type="entry name" value="AstE_AspA_cat"/>
</dbReference>
<evidence type="ECO:0000259" key="5">
    <source>
        <dbReference type="Pfam" id="PF24827"/>
    </source>
</evidence>
<name>A0AA95NIE4_9BURK</name>
<dbReference type="PANTHER" id="PTHR37326">
    <property type="entry name" value="BLL3975 PROTEIN"/>
    <property type="match status" value="1"/>
</dbReference>
<reference evidence="6" key="1">
    <citation type="submission" date="2023-01" db="EMBL/GenBank/DDBJ databases">
        <title>Whole genome sequence of Paucibacter sp. S2-9 isolated from pond sediment.</title>
        <authorList>
            <person name="Jung J.Y."/>
        </authorList>
    </citation>
    <scope>NUCLEOTIDE SEQUENCE</scope>
    <source>
        <strain evidence="6">S2-9</strain>
    </source>
</reference>
<dbReference type="SUPFAM" id="SSF53187">
    <property type="entry name" value="Zn-dependent exopeptidases"/>
    <property type="match status" value="1"/>
</dbReference>
<protein>
    <submittedName>
        <fullName evidence="6">Succinylglutamate desuccinylase/aspartoacylase family protein</fullName>
    </submittedName>
</protein>
<feature type="domain" description="Succinylglutamate desuccinylase/Aspartoacylase catalytic" evidence="5">
    <location>
        <begin position="34"/>
        <end position="147"/>
    </location>
</feature>
<evidence type="ECO:0000256" key="4">
    <source>
        <dbReference type="ARBA" id="ARBA00022833"/>
    </source>
</evidence>